<dbReference type="Proteomes" id="UP000265040">
    <property type="component" value="Chromosome 23"/>
</dbReference>
<evidence type="ECO:0000259" key="12">
    <source>
        <dbReference type="SMART" id="SM00013"/>
    </source>
</evidence>
<dbReference type="Pfam" id="PF13855">
    <property type="entry name" value="LRR_8"/>
    <property type="match status" value="1"/>
</dbReference>
<dbReference type="InParanoid" id="A0A3Q1J2T3"/>
<dbReference type="SMART" id="SM00013">
    <property type="entry name" value="LRRNT"/>
    <property type="match status" value="1"/>
</dbReference>
<dbReference type="GO" id="GO:0061975">
    <property type="term" value="P:articular cartilage development"/>
    <property type="evidence" value="ECO:0007669"/>
    <property type="project" value="TreeGrafter"/>
</dbReference>
<evidence type="ECO:0000256" key="7">
    <source>
        <dbReference type="ARBA" id="ARBA00022737"/>
    </source>
</evidence>
<feature type="compositionally biased region" description="Acidic residues" evidence="10">
    <location>
        <begin position="80"/>
        <end position="92"/>
    </location>
</feature>
<name>A0A3Q1J2T3_ANATE</name>
<evidence type="ECO:0000256" key="8">
    <source>
        <dbReference type="ARBA" id="ARBA00023157"/>
    </source>
</evidence>
<feature type="compositionally biased region" description="Low complexity" evidence="10">
    <location>
        <begin position="140"/>
        <end position="152"/>
    </location>
</feature>
<dbReference type="InterPro" id="IPR043547">
    <property type="entry name" value="Mimecan/Epiphycan/Opticin"/>
</dbReference>
<evidence type="ECO:0000256" key="4">
    <source>
        <dbReference type="ARBA" id="ARBA00022530"/>
    </source>
</evidence>
<protein>
    <recommendedName>
        <fullName evidence="12">LRRNT domain-containing protein</fullName>
    </recommendedName>
</protein>
<evidence type="ECO:0000256" key="9">
    <source>
        <dbReference type="ARBA" id="ARBA00023180"/>
    </source>
</evidence>
<dbReference type="GeneTree" id="ENSGT00940000157574"/>
<dbReference type="GO" id="GO:0031012">
    <property type="term" value="C:extracellular matrix"/>
    <property type="evidence" value="ECO:0007669"/>
    <property type="project" value="TreeGrafter"/>
</dbReference>
<evidence type="ECO:0000256" key="5">
    <source>
        <dbReference type="ARBA" id="ARBA00022614"/>
    </source>
</evidence>
<evidence type="ECO:0000256" key="1">
    <source>
        <dbReference type="ARBA" id="ARBA00004498"/>
    </source>
</evidence>
<evidence type="ECO:0000256" key="2">
    <source>
        <dbReference type="ARBA" id="ARBA00006912"/>
    </source>
</evidence>
<evidence type="ECO:0000256" key="10">
    <source>
        <dbReference type="SAM" id="MobiDB-lite"/>
    </source>
</evidence>
<dbReference type="GO" id="GO:0060348">
    <property type="term" value="P:bone development"/>
    <property type="evidence" value="ECO:0007669"/>
    <property type="project" value="TreeGrafter"/>
</dbReference>
<dbReference type="SUPFAM" id="SSF52058">
    <property type="entry name" value="L domain-like"/>
    <property type="match status" value="1"/>
</dbReference>
<feature type="signal peptide" evidence="11">
    <location>
        <begin position="1"/>
        <end position="17"/>
    </location>
</feature>
<reference evidence="13" key="1">
    <citation type="submission" date="2021-04" db="EMBL/GenBank/DDBJ databases">
        <authorList>
            <consortium name="Wellcome Sanger Institute Data Sharing"/>
        </authorList>
    </citation>
    <scope>NUCLEOTIDE SEQUENCE [LARGE SCALE GENOMIC DNA]</scope>
</reference>
<dbReference type="AlphaFoldDB" id="A0A3Q1J2T3"/>
<keyword evidence="7" id="KW-0677">Repeat</keyword>
<dbReference type="SMART" id="SM00369">
    <property type="entry name" value="LRR_TYP"/>
    <property type="match status" value="4"/>
</dbReference>
<keyword evidence="4" id="KW-0272">Extracellular matrix</keyword>
<keyword evidence="14" id="KW-1185">Reference proteome</keyword>
<dbReference type="STRING" id="64144.ENSATEP00000027210"/>
<evidence type="ECO:0000256" key="3">
    <source>
        <dbReference type="ARBA" id="ARBA00022525"/>
    </source>
</evidence>
<feature type="region of interest" description="Disordered" evidence="10">
    <location>
        <begin position="137"/>
        <end position="156"/>
    </location>
</feature>
<dbReference type="InterPro" id="IPR001611">
    <property type="entry name" value="Leu-rich_rpt"/>
</dbReference>
<organism evidence="13 14">
    <name type="scientific">Anabas testudineus</name>
    <name type="common">Climbing perch</name>
    <name type="synonym">Anthias testudineus</name>
    <dbReference type="NCBI Taxonomy" id="64144"/>
    <lineage>
        <taxon>Eukaryota</taxon>
        <taxon>Metazoa</taxon>
        <taxon>Chordata</taxon>
        <taxon>Craniata</taxon>
        <taxon>Vertebrata</taxon>
        <taxon>Euteleostomi</taxon>
        <taxon>Actinopterygii</taxon>
        <taxon>Neopterygii</taxon>
        <taxon>Teleostei</taxon>
        <taxon>Neoteleostei</taxon>
        <taxon>Acanthomorphata</taxon>
        <taxon>Anabantaria</taxon>
        <taxon>Anabantiformes</taxon>
        <taxon>Anabantoidei</taxon>
        <taxon>Anabantidae</taxon>
        <taxon>Anabas</taxon>
    </lineage>
</organism>
<sequence>MLVQLVLGLFVLKAVVASPRFSRQADLDTYDSANYDVDLDNLNSENQDNYDYEDELTIDDPQIEIGTLAPPDYNYPEPEASLEEHEEEDGGEASEVIFKHRVIPQGSGGSGVLMGPDTQKEVELRLTPPDILHVSRDIEGSIGSGDSPASGASGSGVSGDVLVSELLASGGSGDIVRISGASEELLGSRGSGDIILISGASEELLGSGGSGDIVRLSGDAEVLLSSGGSGDIVLISGASEELLSSGGSGDIELLSSGGSGDIILISGGSEELLGSGDSGEIILISGASEELLSSGGSGEFLVSGDVLISGDLSGSGDLSSGLRDTEELLPTTPETPQEGAGSVEGSVSSELPEIGMPTCLLCTCLGGSVYCDDLKLDSVPPLPKDTTHFYARYNRITKINKSDFAFMNKLKRIDLTGNEIRTIDDKAFLGLPELEELVIRENHISQLPALPETMTLIDASNNNIGSKGIHKEAFKDMTSLLYLYLTDNYIDYIPVPLPDSLRSLHLQRNNIQMMHEDTFCNLKDFNYIRNALEDIRLDSNPINLSKTPQAYICLPRIPIGELI</sequence>
<dbReference type="Gene3D" id="3.80.10.10">
    <property type="entry name" value="Ribonuclease Inhibitor"/>
    <property type="match status" value="1"/>
</dbReference>
<dbReference type="GO" id="GO:0005615">
    <property type="term" value="C:extracellular space"/>
    <property type="evidence" value="ECO:0007669"/>
    <property type="project" value="TreeGrafter"/>
</dbReference>
<keyword evidence="3" id="KW-0964">Secreted</keyword>
<comment type="subcellular location">
    <subcellularLocation>
        <location evidence="1">Secreted</location>
        <location evidence="1">Extracellular space</location>
        <location evidence="1">Extracellular matrix</location>
    </subcellularLocation>
</comment>
<feature type="region of interest" description="Disordered" evidence="10">
    <location>
        <begin position="316"/>
        <end position="348"/>
    </location>
</feature>
<accession>A0A3Q1J2T3</accession>
<dbReference type="InterPro" id="IPR032675">
    <property type="entry name" value="LRR_dom_sf"/>
</dbReference>
<keyword evidence="6 11" id="KW-0732">Signal</keyword>
<keyword evidence="8" id="KW-1015">Disulfide bond</keyword>
<proteinExistence type="inferred from homology"/>
<evidence type="ECO:0000313" key="14">
    <source>
        <dbReference type="Proteomes" id="UP000265040"/>
    </source>
</evidence>
<dbReference type="OrthoDB" id="676979at2759"/>
<dbReference type="InterPro" id="IPR000372">
    <property type="entry name" value="LRRNT"/>
</dbReference>
<dbReference type="PANTHER" id="PTHR46269">
    <property type="entry name" value="EPIPHYCAN-RELATED"/>
    <property type="match status" value="1"/>
</dbReference>
<feature type="chain" id="PRO_5018665574" description="LRRNT domain-containing protein" evidence="11">
    <location>
        <begin position="18"/>
        <end position="563"/>
    </location>
</feature>
<feature type="region of interest" description="Disordered" evidence="10">
    <location>
        <begin position="67"/>
        <end position="92"/>
    </location>
</feature>
<dbReference type="Ensembl" id="ENSATET00000027640.2">
    <property type="protein sequence ID" value="ENSATEP00000027210.1"/>
    <property type="gene ID" value="ENSATEG00000018806.2"/>
</dbReference>
<dbReference type="FunCoup" id="A0A3Q1J2T3">
    <property type="interactions" value="80"/>
</dbReference>
<evidence type="ECO:0000313" key="13">
    <source>
        <dbReference type="Ensembl" id="ENSATEP00000027210.1"/>
    </source>
</evidence>
<gene>
    <name evidence="13" type="primary">EPYC</name>
</gene>
<evidence type="ECO:0000256" key="11">
    <source>
        <dbReference type="SAM" id="SignalP"/>
    </source>
</evidence>
<reference evidence="13" key="2">
    <citation type="submission" date="2025-08" db="UniProtKB">
        <authorList>
            <consortium name="Ensembl"/>
        </authorList>
    </citation>
    <scope>IDENTIFICATION</scope>
</reference>
<comment type="similarity">
    <text evidence="2">Belongs to the small leucine-rich proteoglycan (SLRP) family. SLRP class III subfamily.</text>
</comment>
<evidence type="ECO:0000256" key="6">
    <source>
        <dbReference type="ARBA" id="ARBA00022729"/>
    </source>
</evidence>
<keyword evidence="5" id="KW-0433">Leucine-rich repeat</keyword>
<dbReference type="OMA" id="SAHYDVD"/>
<keyword evidence="9" id="KW-0325">Glycoprotein</keyword>
<dbReference type="PROSITE" id="PS51450">
    <property type="entry name" value="LRR"/>
    <property type="match status" value="1"/>
</dbReference>
<reference evidence="13" key="3">
    <citation type="submission" date="2025-09" db="UniProtKB">
        <authorList>
            <consortium name="Ensembl"/>
        </authorList>
    </citation>
    <scope>IDENTIFICATION</scope>
</reference>
<dbReference type="PANTHER" id="PTHR46269:SF3">
    <property type="entry name" value="EPIPHYCAN"/>
    <property type="match status" value="1"/>
</dbReference>
<dbReference type="InterPro" id="IPR003591">
    <property type="entry name" value="Leu-rich_rpt_typical-subtyp"/>
</dbReference>
<feature type="domain" description="LRRNT" evidence="12">
    <location>
        <begin position="358"/>
        <end position="388"/>
    </location>
</feature>